<feature type="compositionally biased region" description="Polar residues" evidence="4">
    <location>
        <begin position="559"/>
        <end position="579"/>
    </location>
</feature>
<accession>A0A8H7U8U1</accession>
<evidence type="ECO:0000256" key="2">
    <source>
        <dbReference type="ARBA" id="ARBA00023012"/>
    </source>
</evidence>
<name>A0A8H7U8U1_MORIS</name>
<evidence type="ECO:0000256" key="1">
    <source>
        <dbReference type="ARBA" id="ARBA00022553"/>
    </source>
</evidence>
<proteinExistence type="predicted"/>
<feature type="transmembrane region" description="Helical" evidence="5">
    <location>
        <begin position="68"/>
        <end position="87"/>
    </location>
</feature>
<feature type="compositionally biased region" description="Basic residues" evidence="4">
    <location>
        <begin position="968"/>
        <end position="977"/>
    </location>
</feature>
<dbReference type="CDD" id="cd17546">
    <property type="entry name" value="REC_hyHK_CKI1_RcsC-like"/>
    <property type="match status" value="1"/>
</dbReference>
<dbReference type="PANTHER" id="PTHR45339:SF1">
    <property type="entry name" value="HYBRID SIGNAL TRANSDUCTION HISTIDINE KINASE J"/>
    <property type="match status" value="1"/>
</dbReference>
<dbReference type="OrthoDB" id="21225at2759"/>
<feature type="region of interest" description="Disordered" evidence="4">
    <location>
        <begin position="704"/>
        <end position="757"/>
    </location>
</feature>
<feature type="domain" description="Response regulatory" evidence="6">
    <location>
        <begin position="987"/>
        <end position="1134"/>
    </location>
</feature>
<keyword evidence="5" id="KW-0812">Transmembrane</keyword>
<reference evidence="7" key="1">
    <citation type="submission" date="2020-12" db="EMBL/GenBank/DDBJ databases">
        <title>Metabolic potential, ecology and presence of endohyphal bacteria is reflected in genomic diversity of Mucoromycotina.</title>
        <authorList>
            <person name="Muszewska A."/>
            <person name="Okrasinska A."/>
            <person name="Steczkiewicz K."/>
            <person name="Drgas O."/>
            <person name="Orlowska M."/>
            <person name="Perlinska-Lenart U."/>
            <person name="Aleksandrzak-Piekarczyk T."/>
            <person name="Szatraj K."/>
            <person name="Zielenkiewicz U."/>
            <person name="Pilsyk S."/>
            <person name="Malc E."/>
            <person name="Mieczkowski P."/>
            <person name="Kruszewska J.S."/>
            <person name="Biernat P."/>
            <person name="Pawlowska J."/>
        </authorList>
    </citation>
    <scope>NUCLEOTIDE SEQUENCE</scope>
    <source>
        <strain evidence="7">WA0000067209</strain>
    </source>
</reference>
<keyword evidence="1 3" id="KW-0597">Phosphoprotein</keyword>
<gene>
    <name evidence="7" type="ORF">INT43_005661</name>
</gene>
<dbReference type="PANTHER" id="PTHR45339">
    <property type="entry name" value="HYBRID SIGNAL TRANSDUCTION HISTIDINE KINASE J"/>
    <property type="match status" value="1"/>
</dbReference>
<feature type="region of interest" description="Disordered" evidence="4">
    <location>
        <begin position="1151"/>
        <end position="1201"/>
    </location>
</feature>
<sequence length="1201" mass="130283">MSQNSHSYRSLGEQQLSSDLLADAENRSLEKTSGSVKDDTTEAQESWSNRMTGYNSPLKSIVEKWTKFVILGNFTTAVAALIISIYAPPLINTSSILNYDFTSWRSFHLICAAAWYSTYYVLAPNLESCLTGLRKLSIAITGLQCISHGILFIALLAKGLIGSQGLSQPLFSYATFPLLQFSSLISIPIIQLLICVNSTTQNAIGHNSNLAADPQLKDKDTATYIKQCCSQLKDVTKMVSGIIEQYASDPLNASCQEVLSSCSIAMPIASTLAIKTAMKQIVHIASVMQQNASGSLNHSDEQSPARKLAGGINKEFDISQTLQTIGDVMEGVYTKQGVPLVIQLVDSEWKQVNVIGNQGALRHCLICILTSILHISTPGSTVEMSISCNRPEETQEARNSKGNTLKFDIDISLIPKVGEDKIQELKLALDPGNIELFGGSVKFTQISESKGPTVNVSFNMEQGKEINGDVPINDEGVTLINPGSRDSVTISSLEGFYELLKGMKVALYAEDDSLFAKHLTTCLSNWSASVAYFSIGDDDNSEKAEDSLEPRPQLYVRTQHGSQVRGSTSPYHPQQLKSDDSVNPMTADIIIVDDDIQALKQQIANRHAAFAADAALRSRQPLRTKKGNASNRPASQATILHFTSLENYQQVRDIIISNLDPFSKRSFALAHIVAVPKPACPRRILAALYTAWSKTTVGPQYTPIATLPNSPVSTVSTVSSSGQSHEYLSSSAPSSADPHSPEKNSRKMERGLDSPKIRDIESGQYFPSAHMHSSASHIGRHNSISNSSEGSPTGIVVEEGILFSPAPKGTNAKQKGNGIKSQLKNLVPSPGGQATESNGEAPYSTSPKDTDNGNTEPKAQEIPRRPKVEQIGRKDSFRASKSSNRLSPTKSSAQPSKSSITAAPVAQSPQPINEKDPMSIPIIKEPSSLDSEKTDKTQSGSEPSKGDSLDSTASEPGKAMERSAARRLSARKKRKSVSRSLVSPPIKVLIVEDNIINQVILSKWMKNHNITYDVAGNGQIALDKWNSGGFHLILMDIQLPVMDGLTATKKIRACEKDQKKSSSMSSSDSTVPSISSKDSDRAPGPEFRSSVIIVALTASSLDSDRQEALAAGCNDFLTKPVNLDWLERKITEWGSMQALIDYEGWRQWRESKKPTKQGESKQKLAIPEEAAPATTTSPDRSGVLMHGGEAIKRQKRRSIAP</sequence>
<evidence type="ECO:0000256" key="5">
    <source>
        <dbReference type="SAM" id="Phobius"/>
    </source>
</evidence>
<dbReference type="PROSITE" id="PS50110">
    <property type="entry name" value="RESPONSE_REGULATORY"/>
    <property type="match status" value="1"/>
</dbReference>
<feature type="compositionally biased region" description="Basic and acidic residues" evidence="4">
    <location>
        <begin position="858"/>
        <end position="878"/>
    </location>
</feature>
<dbReference type="InterPro" id="IPR011006">
    <property type="entry name" value="CheY-like_superfamily"/>
</dbReference>
<dbReference type="InterPro" id="IPR001789">
    <property type="entry name" value="Sig_transdc_resp-reg_receiver"/>
</dbReference>
<feature type="transmembrane region" description="Helical" evidence="5">
    <location>
        <begin position="107"/>
        <end position="126"/>
    </location>
</feature>
<dbReference type="EMBL" id="JAEPQZ010000010">
    <property type="protein sequence ID" value="KAG2176421.1"/>
    <property type="molecule type" value="Genomic_DNA"/>
</dbReference>
<keyword evidence="8" id="KW-1185">Reference proteome</keyword>
<feature type="compositionally biased region" description="Low complexity" evidence="4">
    <location>
        <begin position="729"/>
        <end position="738"/>
    </location>
</feature>
<feature type="compositionally biased region" description="Polar residues" evidence="4">
    <location>
        <begin position="771"/>
        <end position="791"/>
    </location>
</feature>
<evidence type="ECO:0000256" key="3">
    <source>
        <dbReference type="PROSITE-ProRule" id="PRU00169"/>
    </source>
</evidence>
<organism evidence="7 8">
    <name type="scientific">Mortierella isabellina</name>
    <name type="common">Filamentous fungus</name>
    <name type="synonym">Umbelopsis isabellina</name>
    <dbReference type="NCBI Taxonomy" id="91625"/>
    <lineage>
        <taxon>Eukaryota</taxon>
        <taxon>Fungi</taxon>
        <taxon>Fungi incertae sedis</taxon>
        <taxon>Mucoromycota</taxon>
        <taxon>Mucoromycotina</taxon>
        <taxon>Umbelopsidomycetes</taxon>
        <taxon>Umbelopsidales</taxon>
        <taxon>Umbelopsidaceae</taxon>
        <taxon>Umbelopsis</taxon>
    </lineage>
</organism>
<feature type="transmembrane region" description="Helical" evidence="5">
    <location>
        <begin position="138"/>
        <end position="161"/>
    </location>
</feature>
<dbReference type="Pfam" id="PF00072">
    <property type="entry name" value="Response_reg"/>
    <property type="match status" value="1"/>
</dbReference>
<evidence type="ECO:0000313" key="8">
    <source>
        <dbReference type="Proteomes" id="UP000654370"/>
    </source>
</evidence>
<keyword evidence="5" id="KW-1133">Transmembrane helix</keyword>
<keyword evidence="2" id="KW-0902">Two-component regulatory system</keyword>
<feature type="region of interest" description="Disordered" evidence="4">
    <location>
        <begin position="558"/>
        <end position="579"/>
    </location>
</feature>
<feature type="modified residue" description="4-aspartylphosphate" evidence="3">
    <location>
        <position position="1036"/>
    </location>
</feature>
<feature type="compositionally biased region" description="Polar residues" evidence="4">
    <location>
        <begin position="832"/>
        <end position="857"/>
    </location>
</feature>
<evidence type="ECO:0000259" key="6">
    <source>
        <dbReference type="PROSITE" id="PS50110"/>
    </source>
</evidence>
<feature type="compositionally biased region" description="Polar residues" evidence="4">
    <location>
        <begin position="879"/>
        <end position="911"/>
    </location>
</feature>
<protein>
    <recommendedName>
        <fullName evidence="6">Response regulatory domain-containing protein</fullName>
    </recommendedName>
</protein>
<feature type="region of interest" description="Disordered" evidence="4">
    <location>
        <begin position="821"/>
        <end position="977"/>
    </location>
</feature>
<dbReference type="SMART" id="SM00448">
    <property type="entry name" value="REC"/>
    <property type="match status" value="1"/>
</dbReference>
<feature type="compositionally biased region" description="Low complexity" evidence="4">
    <location>
        <begin position="1167"/>
        <end position="1176"/>
    </location>
</feature>
<dbReference type="Gene3D" id="3.40.50.2300">
    <property type="match status" value="1"/>
</dbReference>
<dbReference type="Proteomes" id="UP000654370">
    <property type="component" value="Unassembled WGS sequence"/>
</dbReference>
<dbReference type="AlphaFoldDB" id="A0A8H7U8U1"/>
<feature type="compositionally biased region" description="Low complexity" evidence="4">
    <location>
        <begin position="1061"/>
        <end position="1076"/>
    </location>
</feature>
<evidence type="ECO:0000256" key="4">
    <source>
        <dbReference type="SAM" id="MobiDB-lite"/>
    </source>
</evidence>
<dbReference type="FunFam" id="3.40.50.2300:FF:000146">
    <property type="entry name" value="Putative two-component response regulator SSK1p"/>
    <property type="match status" value="1"/>
</dbReference>
<dbReference type="GO" id="GO:0000156">
    <property type="term" value="F:phosphorelay response regulator activity"/>
    <property type="evidence" value="ECO:0007669"/>
    <property type="project" value="UniProtKB-ARBA"/>
</dbReference>
<feature type="compositionally biased region" description="Basic and acidic residues" evidence="4">
    <location>
        <begin position="1151"/>
        <end position="1162"/>
    </location>
</feature>
<keyword evidence="5" id="KW-0472">Membrane</keyword>
<feature type="region of interest" description="Disordered" evidence="4">
    <location>
        <begin position="769"/>
        <end position="792"/>
    </location>
</feature>
<evidence type="ECO:0000313" key="7">
    <source>
        <dbReference type="EMBL" id="KAG2176421.1"/>
    </source>
</evidence>
<feature type="compositionally biased region" description="Basic and acidic residues" evidence="4">
    <location>
        <begin position="739"/>
        <end position="757"/>
    </location>
</feature>
<feature type="region of interest" description="Disordered" evidence="4">
    <location>
        <begin position="1054"/>
        <end position="1085"/>
    </location>
</feature>
<feature type="compositionally biased region" description="Low complexity" evidence="4">
    <location>
        <begin position="710"/>
        <end position="721"/>
    </location>
</feature>
<comment type="caution">
    <text evidence="7">The sequence shown here is derived from an EMBL/GenBank/DDBJ whole genome shotgun (WGS) entry which is preliminary data.</text>
</comment>
<dbReference type="SUPFAM" id="SSF52172">
    <property type="entry name" value="CheY-like"/>
    <property type="match status" value="1"/>
</dbReference>